<evidence type="ECO:0008006" key="4">
    <source>
        <dbReference type="Google" id="ProtNLM"/>
    </source>
</evidence>
<feature type="signal peptide" evidence="1">
    <location>
        <begin position="1"/>
        <end position="22"/>
    </location>
</feature>
<dbReference type="EMBL" id="AFRZ01000001">
    <property type="protein sequence ID" value="EHP29732.1"/>
    <property type="molecule type" value="Genomic_DNA"/>
</dbReference>
<dbReference type="AlphaFoldDB" id="B6BGU8"/>
<evidence type="ECO:0000256" key="1">
    <source>
        <dbReference type="SAM" id="SignalP"/>
    </source>
</evidence>
<dbReference type="Proteomes" id="UP000006431">
    <property type="component" value="Unassembled WGS sequence"/>
</dbReference>
<protein>
    <recommendedName>
        <fullName evidence="4">Lipoprotein</fullName>
    </recommendedName>
</protein>
<dbReference type="OrthoDB" id="9814711at2"/>
<keyword evidence="3" id="KW-1185">Reference proteome</keyword>
<accession>B6BGU8</accession>
<dbReference type="HOGENOM" id="CLU_068260_0_0_7"/>
<accession>H1FZB8</accession>
<comment type="caution">
    <text evidence="2">The sequence shown here is derived from an EMBL/GenBank/DDBJ whole genome shotgun (WGS) entry which is preliminary data.</text>
</comment>
<dbReference type="eggNOG" id="COG3439">
    <property type="taxonomic scope" value="Bacteria"/>
</dbReference>
<evidence type="ECO:0000313" key="2">
    <source>
        <dbReference type="EMBL" id="EHP29732.1"/>
    </source>
</evidence>
<evidence type="ECO:0000313" key="3">
    <source>
        <dbReference type="Proteomes" id="UP000006431"/>
    </source>
</evidence>
<name>B6BGU8_SULGG</name>
<dbReference type="PROSITE" id="PS51257">
    <property type="entry name" value="PROKAR_LIPOPROTEIN"/>
    <property type="match status" value="1"/>
</dbReference>
<sequence>MTKTIAALLSATVLIFSGCGSSTGPEVAKTGYEGKKINTYLQGLHVDVDTAKSKLEAAGFEIVATYTPVKGGTTVIFTNSELKAEAAKPKRAQAAILRLFIDDKEKTISFNNPVYFGKAYMQGEYNHAVFNAQLEKINAAFPDLKPSVDVWDFDALATYHFMVSMPYFEDTDLLGEGTNEELLAKANAYKKGKLKIFQMKLSDNSYLLGYELGSRTSKFTSKIGRANAGLLPWTIVIEDGKATALSAKYHIAISYPLLDMSGFMGIMTVPGAVVNDLQKTFK</sequence>
<reference evidence="2 3" key="1">
    <citation type="journal article" date="2012" name="Proc. Natl. Acad. Sci. U.S.A.">
        <title>Genome and physiology of a model Epsilonproteobacterium responsible for sulfide detoxification in marine oxygen depletion zones.</title>
        <authorList>
            <person name="Grote J."/>
            <person name="Schott T."/>
            <person name="Bruckner C.G."/>
            <person name="Glockner F.O."/>
            <person name="Jost G."/>
            <person name="Teeling H."/>
            <person name="Labrenz M."/>
            <person name="Jurgens K."/>
        </authorList>
    </citation>
    <scope>NUCLEOTIDE SEQUENCE [LARGE SCALE GENOMIC DNA]</scope>
    <source>
        <strain evidence="2 3">GD1</strain>
    </source>
</reference>
<gene>
    <name evidence="2" type="ORF">SMGD1_1208</name>
</gene>
<dbReference type="RefSeq" id="WP_008336889.1">
    <property type="nucleotide sequence ID" value="NZ_AFRZ01000001.1"/>
</dbReference>
<organism evidence="2 3">
    <name type="scientific">Sulfurimonas gotlandica (strain DSM 19862 / JCM 16533 / GD1)</name>
    <dbReference type="NCBI Taxonomy" id="929558"/>
    <lineage>
        <taxon>Bacteria</taxon>
        <taxon>Pseudomonadati</taxon>
        <taxon>Campylobacterota</taxon>
        <taxon>Epsilonproteobacteria</taxon>
        <taxon>Campylobacterales</taxon>
        <taxon>Sulfurimonadaceae</taxon>
        <taxon>Sulfurimonas</taxon>
    </lineage>
</organism>
<dbReference type="PATRIC" id="fig|929558.5.peg.1200"/>
<proteinExistence type="predicted"/>
<feature type="chain" id="PRO_5002843177" description="Lipoprotein" evidence="1">
    <location>
        <begin position="23"/>
        <end position="282"/>
    </location>
</feature>
<dbReference type="STRING" id="929558.SMGD1_1208"/>
<keyword evidence="1" id="KW-0732">Signal</keyword>